<proteinExistence type="predicted"/>
<reference evidence="6 7" key="1">
    <citation type="submission" date="2020-04" db="EMBL/GenBank/DDBJ databases">
        <authorList>
            <person name="Laetsch R D."/>
            <person name="Stevens L."/>
            <person name="Kumar S."/>
            <person name="Blaxter L. M."/>
        </authorList>
    </citation>
    <scope>NUCLEOTIDE SEQUENCE [LARGE SCALE GENOMIC DNA]</scope>
</reference>
<feature type="transmembrane region" description="Helical" evidence="5">
    <location>
        <begin position="93"/>
        <end position="113"/>
    </location>
</feature>
<feature type="compositionally biased region" description="Low complexity" evidence="4">
    <location>
        <begin position="497"/>
        <end position="514"/>
    </location>
</feature>
<dbReference type="AlphaFoldDB" id="A0A8S1F0J8"/>
<feature type="transmembrane region" description="Helical" evidence="5">
    <location>
        <begin position="63"/>
        <end position="81"/>
    </location>
</feature>
<name>A0A8S1F0J8_9PELO</name>
<evidence type="ECO:0000313" key="7">
    <source>
        <dbReference type="Proteomes" id="UP000494206"/>
    </source>
</evidence>
<feature type="transmembrane region" description="Helical" evidence="5">
    <location>
        <begin position="268"/>
        <end position="292"/>
    </location>
</feature>
<feature type="transmembrane region" description="Helical" evidence="5">
    <location>
        <begin position="119"/>
        <end position="143"/>
    </location>
</feature>
<dbReference type="PANTHER" id="PTHR23121">
    <property type="entry name" value="SODIUM-DEPENDENT GLUCOSE TRANSPORTER 1"/>
    <property type="match status" value="1"/>
</dbReference>
<evidence type="ECO:0000313" key="6">
    <source>
        <dbReference type="EMBL" id="CAB3409511.1"/>
    </source>
</evidence>
<feature type="transmembrane region" description="Helical" evidence="5">
    <location>
        <begin position="21"/>
        <end position="43"/>
    </location>
</feature>
<feature type="region of interest" description="Disordered" evidence="4">
    <location>
        <begin position="480"/>
        <end position="514"/>
    </location>
</feature>
<feature type="transmembrane region" description="Helical" evidence="5">
    <location>
        <begin position="298"/>
        <end position="318"/>
    </location>
</feature>
<sequence>MAIFDKTMKPLFNRILEAKNFVAKLPGLFFVHLWIYAFVWFSINIIGLSFSRIACFSSIGPSKLFTIYFSFNASIFIGALIHSNITRRFPIKYVLSTCILLISLCFCLLPHTVGMVLCTSVFVIMGASLGACLSAVTVSFTVIFRQTSYLLVQLFHLVGSIGTVNAVILYQDASSSHQDDCQLMISPILHGGPRIPSLEKFYLNPSIHQHYMYYAIAALQIPIIVTIIRLDFTPLLRNWISIRRTPAEATPENCQSLTQQSDVNALKLVLLCSVVACIVNIIHALFPFLILAQPNGTILHFQFFAISFMWGRLMAVFCSDYMAPYFLLGCSIFGCGVGCCMTSAEDLLPFGSVILGFFLSLALPALVSYINQGLSLKSSNTMLLMSGHCSGYVLSPLLLTLTSSSNSRLFIGLNFLAIISMVVILVSILSIHAQIERVQASQSGLNLFVSRFLSGESLLKRTRSIRPLISRLRPNSYRRFANRRGLRTPSPMPNSPSPRVRSPSPRPRTPSLTARHAVTEVTVPIDVLNQISQNDKKLLTPTRV</sequence>
<organism evidence="6 7">
    <name type="scientific">Caenorhabditis bovis</name>
    <dbReference type="NCBI Taxonomy" id="2654633"/>
    <lineage>
        <taxon>Eukaryota</taxon>
        <taxon>Metazoa</taxon>
        <taxon>Ecdysozoa</taxon>
        <taxon>Nematoda</taxon>
        <taxon>Chromadorea</taxon>
        <taxon>Rhabditida</taxon>
        <taxon>Rhabditina</taxon>
        <taxon>Rhabditomorpha</taxon>
        <taxon>Rhabditoidea</taxon>
        <taxon>Rhabditidae</taxon>
        <taxon>Peloderinae</taxon>
        <taxon>Caenorhabditis</taxon>
    </lineage>
</organism>
<evidence type="ECO:0000256" key="1">
    <source>
        <dbReference type="ARBA" id="ARBA00022692"/>
    </source>
</evidence>
<evidence type="ECO:0000256" key="5">
    <source>
        <dbReference type="SAM" id="Phobius"/>
    </source>
</evidence>
<feature type="transmembrane region" description="Helical" evidence="5">
    <location>
        <begin position="211"/>
        <end position="230"/>
    </location>
</feature>
<feature type="transmembrane region" description="Helical" evidence="5">
    <location>
        <begin position="150"/>
        <end position="170"/>
    </location>
</feature>
<feature type="transmembrane region" description="Helical" evidence="5">
    <location>
        <begin position="325"/>
        <end position="344"/>
    </location>
</feature>
<keyword evidence="7" id="KW-1185">Reference proteome</keyword>
<accession>A0A8S1F0J8</accession>
<evidence type="ECO:0000256" key="3">
    <source>
        <dbReference type="ARBA" id="ARBA00023136"/>
    </source>
</evidence>
<protein>
    <submittedName>
        <fullName evidence="6">Uncharacterized protein</fullName>
    </submittedName>
</protein>
<feature type="transmembrane region" description="Helical" evidence="5">
    <location>
        <begin position="350"/>
        <end position="370"/>
    </location>
</feature>
<dbReference type="SUPFAM" id="SSF103473">
    <property type="entry name" value="MFS general substrate transporter"/>
    <property type="match status" value="1"/>
</dbReference>
<dbReference type="Proteomes" id="UP000494206">
    <property type="component" value="Unassembled WGS sequence"/>
</dbReference>
<feature type="transmembrane region" description="Helical" evidence="5">
    <location>
        <begin position="409"/>
        <end position="431"/>
    </location>
</feature>
<dbReference type="EMBL" id="CADEPM010000008">
    <property type="protein sequence ID" value="CAB3409511.1"/>
    <property type="molecule type" value="Genomic_DNA"/>
</dbReference>
<evidence type="ECO:0000256" key="2">
    <source>
        <dbReference type="ARBA" id="ARBA00022989"/>
    </source>
</evidence>
<dbReference type="OrthoDB" id="5821018at2759"/>
<keyword evidence="1 5" id="KW-0812">Transmembrane</keyword>
<comment type="caution">
    <text evidence="6">The sequence shown here is derived from an EMBL/GenBank/DDBJ whole genome shotgun (WGS) entry which is preliminary data.</text>
</comment>
<feature type="transmembrane region" description="Helical" evidence="5">
    <location>
        <begin position="382"/>
        <end position="403"/>
    </location>
</feature>
<keyword evidence="3 5" id="KW-0472">Membrane</keyword>
<gene>
    <name evidence="6" type="ORF">CBOVIS_LOCUS11156</name>
</gene>
<keyword evidence="2 5" id="KW-1133">Transmembrane helix</keyword>
<evidence type="ECO:0000256" key="4">
    <source>
        <dbReference type="SAM" id="MobiDB-lite"/>
    </source>
</evidence>
<dbReference type="InterPro" id="IPR036259">
    <property type="entry name" value="MFS_trans_sf"/>
</dbReference>
<dbReference type="PANTHER" id="PTHR23121:SF10">
    <property type="entry name" value="MAJOR FACILITATOR SUPERFAMILY DOMAIN-CONTAINING PROTEIN 4A"/>
    <property type="match status" value="1"/>
</dbReference>